<dbReference type="Proteomes" id="UP000317036">
    <property type="component" value="Unassembled WGS sequence"/>
</dbReference>
<sequence length="140" mass="16417">MPNTGVTIIKIWEDEHFFEINLEVRSCFCVSDIKFYTDNTELDELRRGLLLISSLSENEYVWRSGKDKKNSTHYVHTRWYLYDKQGHVGIEFILDNKDSPPDKMRSHSCVITELNQLDDFINQLQQFIKGKSSVVKGLLN</sequence>
<dbReference type="AlphaFoldDB" id="A0A559K7A8"/>
<protein>
    <submittedName>
        <fullName evidence="1">Uncharacterized protein</fullName>
    </submittedName>
</protein>
<dbReference type="OrthoDB" id="2669323at2"/>
<gene>
    <name evidence="1" type="ORF">FPZ49_20710</name>
</gene>
<dbReference type="RefSeq" id="WP_144850459.1">
    <property type="nucleotide sequence ID" value="NZ_VNJI01000028.1"/>
</dbReference>
<evidence type="ECO:0000313" key="1">
    <source>
        <dbReference type="EMBL" id="TVY08025.1"/>
    </source>
</evidence>
<name>A0A559K7A8_9BACL</name>
<comment type="caution">
    <text evidence="1">The sequence shown here is derived from an EMBL/GenBank/DDBJ whole genome shotgun (WGS) entry which is preliminary data.</text>
</comment>
<evidence type="ECO:0000313" key="2">
    <source>
        <dbReference type="Proteomes" id="UP000317036"/>
    </source>
</evidence>
<dbReference type="EMBL" id="VNJI01000028">
    <property type="protein sequence ID" value="TVY08025.1"/>
    <property type="molecule type" value="Genomic_DNA"/>
</dbReference>
<accession>A0A559K7A8</accession>
<organism evidence="1 2">
    <name type="scientific">Paenibacillus cremeus</name>
    <dbReference type="NCBI Taxonomy" id="2163881"/>
    <lineage>
        <taxon>Bacteria</taxon>
        <taxon>Bacillati</taxon>
        <taxon>Bacillota</taxon>
        <taxon>Bacilli</taxon>
        <taxon>Bacillales</taxon>
        <taxon>Paenibacillaceae</taxon>
        <taxon>Paenibacillus</taxon>
    </lineage>
</organism>
<reference evidence="1 2" key="1">
    <citation type="submission" date="2019-07" db="EMBL/GenBank/DDBJ databases">
        <authorList>
            <person name="Kim J."/>
        </authorList>
    </citation>
    <scope>NUCLEOTIDE SEQUENCE [LARGE SCALE GENOMIC DNA]</scope>
    <source>
        <strain evidence="1 2">JC52</strain>
    </source>
</reference>
<proteinExistence type="predicted"/>
<keyword evidence="2" id="KW-1185">Reference proteome</keyword>